<dbReference type="Proteomes" id="UP001549313">
    <property type="component" value="Unassembled WGS sequence"/>
</dbReference>
<sequence length="114" mass="11761">MDPLTTAILAKSLDGLSARAAATANNVANANTPSYRPMRVSFEAALAQAATGGPEAVKATPIRFAAESDWPHDASLRLDLELATSASTAGRYSALVELLNRHAQLSALAVSGGR</sequence>
<gene>
    <name evidence="1" type="ORF">ABIE19_000473</name>
</gene>
<dbReference type="EMBL" id="JBEPTF010000001">
    <property type="protein sequence ID" value="MET4682564.1"/>
    <property type="molecule type" value="Genomic_DNA"/>
</dbReference>
<evidence type="ECO:0000313" key="2">
    <source>
        <dbReference type="Proteomes" id="UP001549313"/>
    </source>
</evidence>
<keyword evidence="2" id="KW-1185">Reference proteome</keyword>
<keyword evidence="1" id="KW-0282">Flagellum</keyword>
<dbReference type="RefSeq" id="WP_354087511.1">
    <property type="nucleotide sequence ID" value="NZ_JBEPTF010000001.1"/>
</dbReference>
<keyword evidence="1" id="KW-0966">Cell projection</keyword>
<evidence type="ECO:0000313" key="1">
    <source>
        <dbReference type="EMBL" id="MET4682564.1"/>
    </source>
</evidence>
<protein>
    <submittedName>
        <fullName evidence="1">Flagellar basal-body rod protein FlgB</fullName>
    </submittedName>
</protein>
<reference evidence="1 2" key="1">
    <citation type="submission" date="2024-06" db="EMBL/GenBank/DDBJ databases">
        <title>Sorghum-associated microbial communities from plants grown in Nebraska, USA.</title>
        <authorList>
            <person name="Schachtman D."/>
        </authorList>
    </citation>
    <scope>NUCLEOTIDE SEQUENCE [LARGE SCALE GENOMIC DNA]</scope>
    <source>
        <strain evidence="1 2">2814</strain>
    </source>
</reference>
<proteinExistence type="predicted"/>
<name>A0ABV2R7L0_9CAUL</name>
<keyword evidence="1" id="KW-0969">Cilium</keyword>
<organism evidence="1 2">
    <name type="scientific">Brevundimonas faecalis</name>
    <dbReference type="NCBI Taxonomy" id="947378"/>
    <lineage>
        <taxon>Bacteria</taxon>
        <taxon>Pseudomonadati</taxon>
        <taxon>Pseudomonadota</taxon>
        <taxon>Alphaproteobacteria</taxon>
        <taxon>Caulobacterales</taxon>
        <taxon>Caulobacteraceae</taxon>
        <taxon>Brevundimonas</taxon>
    </lineage>
</organism>
<comment type="caution">
    <text evidence="1">The sequence shown here is derived from an EMBL/GenBank/DDBJ whole genome shotgun (WGS) entry which is preliminary data.</text>
</comment>
<accession>A0ABV2R7L0</accession>